<evidence type="ECO:0000313" key="4">
    <source>
        <dbReference type="Proteomes" id="UP000321579"/>
    </source>
</evidence>
<feature type="domain" description="Rhamnogalacturonan lyase family 11 C-terminal" evidence="2">
    <location>
        <begin position="107"/>
        <end position="586"/>
    </location>
</feature>
<dbReference type="CDD" id="cd10318">
    <property type="entry name" value="RGL11"/>
    <property type="match status" value="1"/>
</dbReference>
<dbReference type="InterPro" id="IPR028994">
    <property type="entry name" value="Integrin_alpha_N"/>
</dbReference>
<dbReference type="PANTHER" id="PTHR43118">
    <property type="entry name" value="RHAMNOGALACTURONAN LYASE (EUROFUNG)"/>
    <property type="match status" value="1"/>
</dbReference>
<dbReference type="AlphaFoldDB" id="A0A511CDQ4"/>
<reference evidence="3 4" key="1">
    <citation type="submission" date="2019-07" db="EMBL/GenBank/DDBJ databases">
        <title>Whole genome shotgun sequence of Flavobacterium glycines NBRC 105008.</title>
        <authorList>
            <person name="Hosoyama A."/>
            <person name="Uohara A."/>
            <person name="Ohji S."/>
            <person name="Ichikawa N."/>
        </authorList>
    </citation>
    <scope>NUCLEOTIDE SEQUENCE [LARGE SCALE GENOMIC DNA]</scope>
    <source>
        <strain evidence="3 4">NBRC 105008</strain>
    </source>
</reference>
<organism evidence="3 4">
    <name type="scientific">Flavobacterium glycines</name>
    <dbReference type="NCBI Taxonomy" id="551990"/>
    <lineage>
        <taxon>Bacteria</taxon>
        <taxon>Pseudomonadati</taxon>
        <taxon>Bacteroidota</taxon>
        <taxon>Flavobacteriia</taxon>
        <taxon>Flavobacteriales</taxon>
        <taxon>Flavobacteriaceae</taxon>
        <taxon>Flavobacterium</taxon>
    </lineage>
</organism>
<dbReference type="InterPro" id="IPR049366">
    <property type="entry name" value="RGL11_C"/>
</dbReference>
<dbReference type="InterPro" id="IPR041624">
    <property type="entry name" value="RGI_lyase"/>
</dbReference>
<evidence type="ECO:0000313" key="3">
    <source>
        <dbReference type="EMBL" id="GEL10806.1"/>
    </source>
</evidence>
<dbReference type="GO" id="GO:0016829">
    <property type="term" value="F:lyase activity"/>
    <property type="evidence" value="ECO:0007669"/>
    <property type="project" value="UniProtKB-KW"/>
</dbReference>
<dbReference type="InterPro" id="IPR034641">
    <property type="entry name" value="RGL11"/>
</dbReference>
<dbReference type="Pfam" id="PF21348">
    <property type="entry name" value="RGL11_C"/>
    <property type="match status" value="1"/>
</dbReference>
<accession>A0A511CDQ4</accession>
<sequence>MESLDRGLIAVKEKGHFYISWRVLGTDADNLAFNLYRKSGNNKAVLVNDKPITGATNLIDEKANPSEENTWFVKTVLNGVEKEAKGSFTILANSPDKNYLSIPIKAKQGYTPNDASTADLDGDGRYDLVVHMTGKGADNSFKGLTDPPVFQAYTLDGKFLWEINLGRNIREGAHYTQFMVYDLDGDGIAEFVCKTADGTTDSSNTVVGDASRDWRDLNPKSPTFGKILQGPEYLTVFDGKTGKIVTTVPYIPERGDIGKWGGKGGNGKNDNTGNRVDRFTACVAYLDGIHPSVVMCRGYYGRIVMAAWDFKNKQLTSKWVFDSKDGNNPFSGMGNHGLSVADVDNDGKDEIIYGSMVVDDNGKGLYTTGFRHGDALHVSDLDPEIPGQEVFGVHEIEEGTKGPGVTLFSAANGKVLFTAMDDEDVGRGVADNIDASRVGAQMWWSGSKSLYDIKGNAIGEAPRAANFVIYWDGDASREILNSNYIDKYGKGRLFTAEGARSNNGTKSTPALSADILGDWREELILRSEDNSELRIYSTTIPTAIRQYTLMHDSQYRLAIAWQNVGYNQPPHTSFYMGTGMKPAPKPNIKLVP</sequence>
<dbReference type="EMBL" id="BJVF01000001">
    <property type="protein sequence ID" value="GEL10806.1"/>
    <property type="molecule type" value="Genomic_DNA"/>
</dbReference>
<gene>
    <name evidence="3" type="primary">yesW</name>
    <name evidence="3" type="ORF">FGL01_15450</name>
</gene>
<comment type="caution">
    <text evidence="3">The sequence shown here is derived from an EMBL/GenBank/DDBJ whole genome shotgun (WGS) entry which is preliminary data.</text>
</comment>
<dbReference type="Pfam" id="PF18370">
    <property type="entry name" value="RGI_lyase"/>
    <property type="match status" value="1"/>
</dbReference>
<protein>
    <submittedName>
        <fullName evidence="3">Rhamnogalacturonan endolyase YesW</fullName>
    </submittedName>
</protein>
<dbReference type="PANTHER" id="PTHR43118:SF1">
    <property type="entry name" value="RHAMNOGALACTURONAN LYASE (EUROFUNG)"/>
    <property type="match status" value="1"/>
</dbReference>
<name>A0A511CDQ4_9FLAO</name>
<dbReference type="SUPFAM" id="SSF69318">
    <property type="entry name" value="Integrin alpha N-terminal domain"/>
    <property type="match status" value="1"/>
</dbReference>
<keyword evidence="3" id="KW-0456">Lyase</keyword>
<evidence type="ECO:0000259" key="1">
    <source>
        <dbReference type="Pfam" id="PF18370"/>
    </source>
</evidence>
<dbReference type="Proteomes" id="UP000321579">
    <property type="component" value="Unassembled WGS sequence"/>
</dbReference>
<evidence type="ECO:0000259" key="2">
    <source>
        <dbReference type="Pfam" id="PF21348"/>
    </source>
</evidence>
<dbReference type="Gene3D" id="2.60.40.10">
    <property type="entry name" value="Immunoglobulins"/>
    <property type="match status" value="1"/>
</dbReference>
<proteinExistence type="predicted"/>
<dbReference type="InterPro" id="IPR013783">
    <property type="entry name" value="Ig-like_fold"/>
</dbReference>
<feature type="domain" description="Rhamnogalacturonan I lyase beta-sheet" evidence="1">
    <location>
        <begin position="1"/>
        <end position="87"/>
    </location>
</feature>